<gene>
    <name evidence="1" type="ORF">PFISCL1PPCAC_21720</name>
</gene>
<dbReference type="AlphaFoldDB" id="A0AAV5WFZ8"/>
<evidence type="ECO:0000313" key="1">
    <source>
        <dbReference type="EMBL" id="GMT30423.1"/>
    </source>
</evidence>
<comment type="caution">
    <text evidence="1">The sequence shown here is derived from an EMBL/GenBank/DDBJ whole genome shotgun (WGS) entry which is preliminary data.</text>
</comment>
<reference evidence="1" key="1">
    <citation type="submission" date="2023-10" db="EMBL/GenBank/DDBJ databases">
        <title>Genome assembly of Pristionchus species.</title>
        <authorList>
            <person name="Yoshida K."/>
            <person name="Sommer R.J."/>
        </authorList>
    </citation>
    <scope>NUCLEOTIDE SEQUENCE</scope>
    <source>
        <strain evidence="1">RS5133</strain>
    </source>
</reference>
<dbReference type="Proteomes" id="UP001432322">
    <property type="component" value="Unassembled WGS sequence"/>
</dbReference>
<proteinExistence type="predicted"/>
<protein>
    <submittedName>
        <fullName evidence="1">Uncharacterized protein</fullName>
    </submittedName>
</protein>
<feature type="non-terminal residue" evidence="1">
    <location>
        <position position="1"/>
    </location>
</feature>
<organism evidence="1 2">
    <name type="scientific">Pristionchus fissidentatus</name>
    <dbReference type="NCBI Taxonomy" id="1538716"/>
    <lineage>
        <taxon>Eukaryota</taxon>
        <taxon>Metazoa</taxon>
        <taxon>Ecdysozoa</taxon>
        <taxon>Nematoda</taxon>
        <taxon>Chromadorea</taxon>
        <taxon>Rhabditida</taxon>
        <taxon>Rhabditina</taxon>
        <taxon>Diplogasteromorpha</taxon>
        <taxon>Diplogasteroidea</taxon>
        <taxon>Neodiplogasteridae</taxon>
        <taxon>Pristionchus</taxon>
    </lineage>
</organism>
<evidence type="ECO:0000313" key="2">
    <source>
        <dbReference type="Proteomes" id="UP001432322"/>
    </source>
</evidence>
<dbReference type="EMBL" id="BTSY01000005">
    <property type="protein sequence ID" value="GMT30423.1"/>
    <property type="molecule type" value="Genomic_DNA"/>
</dbReference>
<accession>A0AAV5WFZ8</accession>
<name>A0AAV5WFZ8_9BILA</name>
<keyword evidence="2" id="KW-1185">Reference proteome</keyword>
<sequence length="217" mass="24476">ELIKSCVAIAPILRHRSVFTPEADFANVLLACSLVEHAALGVGRAVQMEGDGGFGVGRILHTMHAHRTIYERYFVLLARLFIDLHERRKSTVRPVLGEVEFRLHQVSFEHFDETRGARVVMHAGTRVRSPAENEQIELAVAAVHEIASVRASFFIENRIFVPLFPLRCVAIEQSFYLIRIHSILFESSADFSNELIEVHCNSVSEGHRNLFVSNSTD</sequence>